<name>A0A1T4KC69_TREPO</name>
<dbReference type="AlphaFoldDB" id="A0A1T4KC69"/>
<evidence type="ECO:0000313" key="1">
    <source>
        <dbReference type="EMBL" id="SJZ40001.1"/>
    </source>
</evidence>
<gene>
    <name evidence="1" type="ORF">SAMN02745149_01116</name>
</gene>
<organism evidence="1 2">
    <name type="scientific">Treponema porcinum</name>
    <dbReference type="NCBI Taxonomy" id="261392"/>
    <lineage>
        <taxon>Bacteria</taxon>
        <taxon>Pseudomonadati</taxon>
        <taxon>Spirochaetota</taxon>
        <taxon>Spirochaetia</taxon>
        <taxon>Spirochaetales</taxon>
        <taxon>Treponemataceae</taxon>
        <taxon>Treponema</taxon>
    </lineage>
</organism>
<protein>
    <submittedName>
        <fullName evidence="1">Uncharacterized protein</fullName>
    </submittedName>
</protein>
<sequence>MGGELTLDVLYNNKFCQYVKHHNRFFDVVFNDLIAQIRKAGSDENLIAEKCNGHIFYDKEPLYDYDLVTVCLYGIRYSDFIGYLSGCQEEDVKEYLKNLRKEALEAISVVELEYYTMHNAHYISKVFYCLRPGQTEYSAEDIRELESYGVLTTDRIREVV</sequence>
<keyword evidence="2" id="KW-1185">Reference proteome</keyword>
<accession>A0A1T4KC69</accession>
<dbReference type="EMBL" id="FUWG01000007">
    <property type="protein sequence ID" value="SJZ40001.1"/>
    <property type="molecule type" value="Genomic_DNA"/>
</dbReference>
<evidence type="ECO:0000313" key="2">
    <source>
        <dbReference type="Proteomes" id="UP000190423"/>
    </source>
</evidence>
<proteinExistence type="predicted"/>
<reference evidence="1 2" key="1">
    <citation type="submission" date="2017-02" db="EMBL/GenBank/DDBJ databases">
        <authorList>
            <person name="Peterson S.W."/>
        </authorList>
    </citation>
    <scope>NUCLEOTIDE SEQUENCE [LARGE SCALE GENOMIC DNA]</scope>
    <source>
        <strain evidence="1 2">ATCC BAA-908</strain>
    </source>
</reference>
<dbReference type="RefSeq" id="WP_078933028.1">
    <property type="nucleotide sequence ID" value="NZ_FUWG01000007.1"/>
</dbReference>
<dbReference type="GeneID" id="78316414"/>
<dbReference type="Proteomes" id="UP000190423">
    <property type="component" value="Unassembled WGS sequence"/>
</dbReference>